<dbReference type="Proteomes" id="UP000594262">
    <property type="component" value="Unplaced"/>
</dbReference>
<evidence type="ECO:0000313" key="6">
    <source>
        <dbReference type="EnsemblMetazoa" id="CLYHEMP019483.1"/>
    </source>
</evidence>
<dbReference type="Gene3D" id="1.10.8.270">
    <property type="entry name" value="putative rabgap domain of human tbc1 domain family member 14 like domains"/>
    <property type="match status" value="1"/>
</dbReference>
<sequence>MDENKDVLSINSDSSSPTSNAEFIMVDDNISNASTATKISFSDTQSDDFMPKMGDMDHGQDVSQLVAEAQMDLISDYYTSNKDQLNDIEEDFGSKKEMMRAVSPQSSDEERHMSGNDDDKDACIMFHGITYLGSSNIDAPKSDLELERAISILRDHVEECIDVILSVSVNPLGQIQLIDPQSRTEIATYDISNICYWGKGKSNSVEKDCLAFNISHGKEDVTYHCHVFKCNEDDVKRILQSLAQTIKKDQKRKQNEFPSNRRGSKFDLNDLSFKFNIILDVWEEDGKGSFQTVARDKTHFKLRKDLQRKLVFVIEQTSNCKLKIERCFGLLLAQGRDIPEGDFHLLQQIDTDTQIPGKTIIHAHWDSTLDYWKVLNTDPGKDNRVYMTVAADVVFKDLKEPVRFVKEAKVRVFPSNEKFWNPSKPRIQEDFVLELKENFNDEGEKWLEKESLHSAVEVQKLKNSSGSLSSIWKNNTNKPKLRQDSTISVEPEIINGPEEEDDEPLLSGSGEFERSYSEGELDNWKEILDKWTDFNTKPSKLTQCIRRGNLPNAVRGDVWQRLSGNEKDDEINRSYEVLFNKDSQQEQVILWDVTRTFPAHERFREANGKGQNALYHISKAYSNYDEEVAYCQGLSFIIATFLLHVEEKEAYSLLVKMMYDYGLRDLFNNGFASLHQYFFVLDRILEDTLNDLYQHFQNNNIESHMYASQWFLTLFTAKFPLSLVFNIIDIIFCEDLDSIFQIAAALLKTARKDLLQLDFEGILKYFRINMPKYYMLEPHRKDLVKTIYDIKISKKKVTKYKQEYVQMKEEQELKEDPVERLKRENGELQMEKLRLERENDSLAYEVVTTQVSMQEIITDREEKLNEMIKETEQLRNHLTDAEEEAERLKVEEARVKDMWRDSMRQADENKAKLNRIIDDYKQILARLEERNEKLKRDFTAETELLKKQLSTCENCTNALMKNIYPDEDDEGGPREPTITKLLSKEDHEEQMRSLEEELIKTKVALAEEKNRADEIEMKLHNLMSANEKPWYKKVTVIKK</sequence>
<dbReference type="FunFam" id="1.10.8.270:FF:000001">
    <property type="entry name" value="TBC1 domain family member 1"/>
    <property type="match status" value="1"/>
</dbReference>
<organism evidence="6 7">
    <name type="scientific">Clytia hemisphaerica</name>
    <dbReference type="NCBI Taxonomy" id="252671"/>
    <lineage>
        <taxon>Eukaryota</taxon>
        <taxon>Metazoa</taxon>
        <taxon>Cnidaria</taxon>
        <taxon>Hydrozoa</taxon>
        <taxon>Hydroidolina</taxon>
        <taxon>Leptothecata</taxon>
        <taxon>Obeliida</taxon>
        <taxon>Clytiidae</taxon>
        <taxon>Clytia</taxon>
    </lineage>
</organism>
<dbReference type="GeneID" id="136802005"/>
<dbReference type="InterPro" id="IPR050302">
    <property type="entry name" value="Rab_GAP_TBC_domain"/>
</dbReference>
<dbReference type="InterPro" id="IPR035969">
    <property type="entry name" value="Rab-GAP_TBC_sf"/>
</dbReference>
<reference evidence="6" key="1">
    <citation type="submission" date="2021-01" db="UniProtKB">
        <authorList>
            <consortium name="EnsemblMetazoa"/>
        </authorList>
    </citation>
    <scope>IDENTIFICATION</scope>
</reference>
<dbReference type="PANTHER" id="PTHR47219">
    <property type="entry name" value="RAB GTPASE-ACTIVATING PROTEIN 1-LIKE"/>
    <property type="match status" value="1"/>
</dbReference>
<feature type="coiled-coil region" evidence="2">
    <location>
        <begin position="984"/>
        <end position="1025"/>
    </location>
</feature>
<proteinExistence type="predicted"/>
<keyword evidence="7" id="KW-1185">Reference proteome</keyword>
<name>A0A7M5X972_9CNID</name>
<dbReference type="OrthoDB" id="295078at2759"/>
<evidence type="ECO:0000313" key="7">
    <source>
        <dbReference type="Proteomes" id="UP000594262"/>
    </source>
</evidence>
<evidence type="ECO:0000256" key="2">
    <source>
        <dbReference type="SAM" id="Coils"/>
    </source>
</evidence>
<dbReference type="Gene3D" id="2.30.29.30">
    <property type="entry name" value="Pleckstrin-homology domain (PH domain)/Phosphotyrosine-binding domain (PTB)"/>
    <property type="match status" value="1"/>
</dbReference>
<dbReference type="InterPro" id="IPR006020">
    <property type="entry name" value="PTB/PI_dom"/>
</dbReference>
<evidence type="ECO:0000259" key="4">
    <source>
        <dbReference type="PROSITE" id="PS01179"/>
    </source>
</evidence>
<keyword evidence="1" id="KW-0343">GTPase activation</keyword>
<evidence type="ECO:0000256" key="3">
    <source>
        <dbReference type="SAM" id="MobiDB-lite"/>
    </source>
</evidence>
<dbReference type="FunFam" id="1.10.472.80:FF:000027">
    <property type="entry name" value="GTPase activating protein (Evi5)"/>
    <property type="match status" value="1"/>
</dbReference>
<feature type="region of interest" description="Disordered" evidence="3">
    <location>
        <begin position="1"/>
        <end position="21"/>
    </location>
</feature>
<feature type="region of interest" description="Disordered" evidence="3">
    <location>
        <begin position="96"/>
        <end position="117"/>
    </location>
</feature>
<dbReference type="Pfam" id="PF00640">
    <property type="entry name" value="PID"/>
    <property type="match status" value="1"/>
</dbReference>
<dbReference type="PROSITE" id="PS01179">
    <property type="entry name" value="PID"/>
    <property type="match status" value="1"/>
</dbReference>
<feature type="coiled-coil region" evidence="2">
    <location>
        <begin position="790"/>
        <end position="944"/>
    </location>
</feature>
<feature type="compositionally biased region" description="Low complexity" evidence="3">
    <location>
        <begin position="9"/>
        <end position="19"/>
    </location>
</feature>
<feature type="domain" description="PID" evidence="4">
    <location>
        <begin position="175"/>
        <end position="246"/>
    </location>
</feature>
<dbReference type="InterPro" id="IPR000195">
    <property type="entry name" value="Rab-GAP-TBC_dom"/>
</dbReference>
<dbReference type="InterPro" id="IPR011993">
    <property type="entry name" value="PH-like_dom_sf"/>
</dbReference>
<dbReference type="Gene3D" id="1.10.472.80">
    <property type="entry name" value="Ypt/Rab-GAP domain of gyp1p, domain 3"/>
    <property type="match status" value="1"/>
</dbReference>
<dbReference type="GO" id="GO:0005096">
    <property type="term" value="F:GTPase activator activity"/>
    <property type="evidence" value="ECO:0007669"/>
    <property type="project" value="UniProtKB-KW"/>
</dbReference>
<dbReference type="PROSITE" id="PS50086">
    <property type="entry name" value="TBC_RABGAP"/>
    <property type="match status" value="1"/>
</dbReference>
<dbReference type="Pfam" id="PF00566">
    <property type="entry name" value="RabGAP-TBC"/>
    <property type="match status" value="1"/>
</dbReference>
<dbReference type="GO" id="GO:0031267">
    <property type="term" value="F:small GTPase binding"/>
    <property type="evidence" value="ECO:0007669"/>
    <property type="project" value="TreeGrafter"/>
</dbReference>
<dbReference type="Gene3D" id="1.10.10.750">
    <property type="entry name" value="Ypt/Rab-GAP domain of gyp1p, domain 1"/>
    <property type="match status" value="1"/>
</dbReference>
<keyword evidence="2" id="KW-0175">Coiled coil</keyword>
<dbReference type="SUPFAM" id="SSF50729">
    <property type="entry name" value="PH domain-like"/>
    <property type="match status" value="1"/>
</dbReference>
<feature type="compositionally biased region" description="Basic and acidic residues" evidence="3">
    <location>
        <begin position="108"/>
        <end position="117"/>
    </location>
</feature>
<protein>
    <submittedName>
        <fullName evidence="6">Uncharacterized protein</fullName>
    </submittedName>
</protein>
<evidence type="ECO:0000256" key="1">
    <source>
        <dbReference type="ARBA" id="ARBA00022468"/>
    </source>
</evidence>
<dbReference type="SMART" id="SM00164">
    <property type="entry name" value="TBC"/>
    <property type="match status" value="1"/>
</dbReference>
<accession>A0A7M5X972</accession>
<evidence type="ECO:0000259" key="5">
    <source>
        <dbReference type="PROSITE" id="PS50086"/>
    </source>
</evidence>
<dbReference type="AlphaFoldDB" id="A0A7M5X972"/>
<feature type="domain" description="Rab-GAP TBC" evidence="5">
    <location>
        <begin position="549"/>
        <end position="735"/>
    </location>
</feature>
<dbReference type="Pfam" id="PF12473">
    <property type="entry name" value="DUF3694"/>
    <property type="match status" value="1"/>
</dbReference>
<dbReference type="SMART" id="SM00462">
    <property type="entry name" value="PTB"/>
    <property type="match status" value="1"/>
</dbReference>
<dbReference type="EnsemblMetazoa" id="CLYHEMT019483.1">
    <property type="protein sequence ID" value="CLYHEMP019483.1"/>
    <property type="gene ID" value="CLYHEMG019483"/>
</dbReference>
<dbReference type="RefSeq" id="XP_066914806.1">
    <property type="nucleotide sequence ID" value="XM_067058705.1"/>
</dbReference>
<dbReference type="SUPFAM" id="SSF47923">
    <property type="entry name" value="Ypt/Rab-GAP domain of gyp1p"/>
    <property type="match status" value="2"/>
</dbReference>
<dbReference type="InterPro" id="IPR022164">
    <property type="entry name" value="Kinesin-like"/>
</dbReference>
<dbReference type="PANTHER" id="PTHR47219:SF9">
    <property type="entry name" value="GTPASE ACTIVATING PROTEIN AND CENTROSOME-ASSOCIATED, ISOFORM B"/>
    <property type="match status" value="1"/>
</dbReference>